<proteinExistence type="predicted"/>
<dbReference type="GO" id="GO:0036503">
    <property type="term" value="P:ERAD pathway"/>
    <property type="evidence" value="ECO:0007669"/>
    <property type="project" value="TreeGrafter"/>
</dbReference>
<keyword evidence="4" id="KW-1185">Reference proteome</keyword>
<organism evidence="3 4">
    <name type="scientific">Leptidea sinapis</name>
    <dbReference type="NCBI Taxonomy" id="189913"/>
    <lineage>
        <taxon>Eukaryota</taxon>
        <taxon>Metazoa</taxon>
        <taxon>Ecdysozoa</taxon>
        <taxon>Arthropoda</taxon>
        <taxon>Hexapoda</taxon>
        <taxon>Insecta</taxon>
        <taxon>Pterygota</taxon>
        <taxon>Neoptera</taxon>
        <taxon>Endopterygota</taxon>
        <taxon>Lepidoptera</taxon>
        <taxon>Glossata</taxon>
        <taxon>Ditrysia</taxon>
        <taxon>Papilionoidea</taxon>
        <taxon>Pieridae</taxon>
        <taxon>Dismorphiinae</taxon>
        <taxon>Leptidea</taxon>
    </lineage>
</organism>
<reference evidence="3 4" key="1">
    <citation type="submission" date="2017-07" db="EMBL/GenBank/DDBJ databases">
        <authorList>
            <person name="Talla V."/>
            <person name="Backstrom N."/>
        </authorList>
    </citation>
    <scope>NUCLEOTIDE SEQUENCE [LARGE SCALE GENOMIC DNA]</scope>
</reference>
<evidence type="ECO:0000313" key="4">
    <source>
        <dbReference type="Proteomes" id="UP000324832"/>
    </source>
</evidence>
<dbReference type="InterPro" id="IPR001012">
    <property type="entry name" value="UBX_dom"/>
</dbReference>
<evidence type="ECO:0000259" key="2">
    <source>
        <dbReference type="Pfam" id="PF00789"/>
    </source>
</evidence>
<evidence type="ECO:0000313" key="3">
    <source>
        <dbReference type="EMBL" id="VVD03481.1"/>
    </source>
</evidence>
<dbReference type="PANTHER" id="PTHR23322">
    <property type="entry name" value="FAS-ASSOCIATED PROTEIN"/>
    <property type="match status" value="1"/>
</dbReference>
<dbReference type="SUPFAM" id="SSF54236">
    <property type="entry name" value="Ubiquitin-like"/>
    <property type="match status" value="1"/>
</dbReference>
<dbReference type="PANTHER" id="PTHR23322:SF96">
    <property type="entry name" value="FAS-ASSOCIATED FACTOR 1"/>
    <property type="match status" value="1"/>
</dbReference>
<evidence type="ECO:0000256" key="1">
    <source>
        <dbReference type="SAM" id="MobiDB-lite"/>
    </source>
</evidence>
<name>A0A5E4QYI3_9NEOP</name>
<dbReference type="Gene3D" id="3.10.20.90">
    <property type="entry name" value="Phosphatidylinositol 3-kinase Catalytic Subunit, Chain A, domain 1"/>
    <property type="match status" value="1"/>
</dbReference>
<sequence length="168" mass="19643">ISVTVFIINNISIERVQNRLYLTKLQKNFTLIVMLQLTGNVGVSELVGGLVEAIERFGSQRDEDVRVERERQARQRVKMEQDEAAKEEFKKQQEFEKNQELERAESERMMEEAKKEGLLDYLASKGYPKENYKVISSWPRRDLTTESLSSTLKALKLYPQETIVLEER</sequence>
<protein>
    <recommendedName>
        <fullName evidence="2">UBX domain-containing protein</fullName>
    </recommendedName>
</protein>
<dbReference type="Proteomes" id="UP000324832">
    <property type="component" value="Unassembled WGS sequence"/>
</dbReference>
<dbReference type="GO" id="GO:0005783">
    <property type="term" value="C:endoplasmic reticulum"/>
    <property type="evidence" value="ECO:0007669"/>
    <property type="project" value="TreeGrafter"/>
</dbReference>
<gene>
    <name evidence="3" type="ORF">LSINAPIS_LOCUS13469</name>
</gene>
<dbReference type="InterPro" id="IPR029071">
    <property type="entry name" value="Ubiquitin-like_domsf"/>
</dbReference>
<dbReference type="GO" id="GO:0043130">
    <property type="term" value="F:ubiquitin binding"/>
    <property type="evidence" value="ECO:0007669"/>
    <property type="project" value="TreeGrafter"/>
</dbReference>
<feature type="region of interest" description="Disordered" evidence="1">
    <location>
        <begin position="88"/>
        <end position="109"/>
    </location>
</feature>
<dbReference type="EMBL" id="FZQP02006774">
    <property type="protein sequence ID" value="VVD03481.1"/>
    <property type="molecule type" value="Genomic_DNA"/>
</dbReference>
<accession>A0A5E4QYI3</accession>
<dbReference type="GO" id="GO:0005634">
    <property type="term" value="C:nucleus"/>
    <property type="evidence" value="ECO:0007669"/>
    <property type="project" value="TreeGrafter"/>
</dbReference>
<dbReference type="InterPro" id="IPR050730">
    <property type="entry name" value="UBX_domain-protein"/>
</dbReference>
<dbReference type="Pfam" id="PF00789">
    <property type="entry name" value="UBX"/>
    <property type="match status" value="1"/>
</dbReference>
<dbReference type="AlphaFoldDB" id="A0A5E4QYI3"/>
<feature type="non-terminal residue" evidence="3">
    <location>
        <position position="1"/>
    </location>
</feature>
<feature type="domain" description="UBX" evidence="2">
    <location>
        <begin position="108"/>
        <end position="167"/>
    </location>
</feature>